<evidence type="ECO:0000256" key="2">
    <source>
        <dbReference type="SAM" id="MobiDB-lite"/>
    </source>
</evidence>
<feature type="compositionally biased region" description="Basic and acidic residues" evidence="2">
    <location>
        <begin position="425"/>
        <end position="435"/>
    </location>
</feature>
<dbReference type="GO" id="GO:0004497">
    <property type="term" value="F:monooxygenase activity"/>
    <property type="evidence" value="ECO:0007669"/>
    <property type="project" value="InterPro"/>
</dbReference>
<dbReference type="OrthoDB" id="4133219at2"/>
<dbReference type="PANTHER" id="PTHR46696">
    <property type="entry name" value="P450, PUTATIVE (EUROFUNG)-RELATED"/>
    <property type="match status" value="1"/>
</dbReference>
<sequence>MEPTSRSGPMPACPYRAGLTPLHGRAMDQDLAAFYASLRRHSGPVVPVEIAPGVAAWLVLTHREVLEVIWRADHYSSDPRRWDAAAHGRLPEDTPVLPLLGPHPAVFRLDGEEHLRHRRALTEALSHLDPRQLSRLVHHRANALVDSWSVRGTADLMAGYARPFVWEVFAHLLGLSDDSIATLDVLSQTVVNGFPDAVQADAKLLDAFRRVVDERSVTPAPDLASWLVQDTALSDDEVAHNLLALALIGGESTIGWIGNSVRLLLAHRGPALVTGTGDSVARLMERALHAGAPMPNIPGRWATGDTILAGHRIRQGDLVIPCLAAANTDPELEGATASRTRAHLAWGTGSHGCPAKEAARLISETALEVLLDRLADLRPALPDRALRHPSLWCGAPAVLPVTFAAAHSDTRRGTAASPQTVMEAPAERRADRAPHEAPPQRWGWWNSFGGW</sequence>
<gene>
    <name evidence="3" type="ORF">BEK98_18175</name>
</gene>
<dbReference type="PANTHER" id="PTHR46696:SF1">
    <property type="entry name" value="CYTOCHROME P450 YJIB-RELATED"/>
    <property type="match status" value="1"/>
</dbReference>
<reference evidence="3 4" key="1">
    <citation type="submission" date="2016-07" db="EMBL/GenBank/DDBJ databases">
        <title>Draft genome of Streptomyces diastatochromogenes.</title>
        <authorList>
            <person name="Podduturi R."/>
            <person name="Lukassen M.B."/>
            <person name="Clausen N."/>
            <person name="Nielsen J.L."/>
            <person name="Jorgensen N.O."/>
        </authorList>
    </citation>
    <scope>NUCLEOTIDE SEQUENCE [LARGE SCALE GENOMIC DNA]</scope>
    <source>
        <strain evidence="3 4">DSM 40608</strain>
    </source>
</reference>
<dbReference type="GO" id="GO:0005506">
    <property type="term" value="F:iron ion binding"/>
    <property type="evidence" value="ECO:0007669"/>
    <property type="project" value="InterPro"/>
</dbReference>
<evidence type="ECO:0000313" key="4">
    <source>
        <dbReference type="Proteomes" id="UP000215483"/>
    </source>
</evidence>
<dbReference type="InterPro" id="IPR002397">
    <property type="entry name" value="Cyt_P450_B"/>
</dbReference>
<dbReference type="EMBL" id="MCGQ01000014">
    <property type="protein sequence ID" value="OXY95028.1"/>
    <property type="molecule type" value="Genomic_DNA"/>
</dbReference>
<dbReference type="PROSITE" id="PS00086">
    <property type="entry name" value="CYTOCHROME_P450"/>
    <property type="match status" value="1"/>
</dbReference>
<evidence type="ECO:0000313" key="3">
    <source>
        <dbReference type="EMBL" id="OXY95028.1"/>
    </source>
</evidence>
<dbReference type="AlphaFoldDB" id="A0A233SHB1"/>
<dbReference type="GO" id="GO:0020037">
    <property type="term" value="F:heme binding"/>
    <property type="evidence" value="ECO:0007669"/>
    <property type="project" value="InterPro"/>
</dbReference>
<dbReference type="PRINTS" id="PR00359">
    <property type="entry name" value="BP450"/>
</dbReference>
<name>A0A233SHB1_STRDA</name>
<dbReference type="InterPro" id="IPR017972">
    <property type="entry name" value="Cyt_P450_CS"/>
</dbReference>
<dbReference type="SUPFAM" id="SSF48264">
    <property type="entry name" value="Cytochrome P450"/>
    <property type="match status" value="1"/>
</dbReference>
<accession>A0A233SHB1</accession>
<comment type="similarity">
    <text evidence="1">Belongs to the cytochrome P450 family.</text>
</comment>
<dbReference type="RefSeq" id="WP_094217667.1">
    <property type="nucleotide sequence ID" value="NZ_MCGQ01000014.1"/>
</dbReference>
<protein>
    <recommendedName>
        <fullName evidence="5">Cytochrome</fullName>
    </recommendedName>
</protein>
<dbReference type="Proteomes" id="UP000215483">
    <property type="component" value="Unassembled WGS sequence"/>
</dbReference>
<comment type="caution">
    <text evidence="3">The sequence shown here is derived from an EMBL/GenBank/DDBJ whole genome shotgun (WGS) entry which is preliminary data.</text>
</comment>
<feature type="region of interest" description="Disordered" evidence="2">
    <location>
        <begin position="410"/>
        <end position="441"/>
    </location>
</feature>
<dbReference type="InterPro" id="IPR036396">
    <property type="entry name" value="Cyt_P450_sf"/>
</dbReference>
<keyword evidence="4" id="KW-1185">Reference proteome</keyword>
<dbReference type="Gene3D" id="1.10.630.10">
    <property type="entry name" value="Cytochrome P450"/>
    <property type="match status" value="1"/>
</dbReference>
<organism evidence="3 4">
    <name type="scientific">Streptomyces diastatochromogenes</name>
    <dbReference type="NCBI Taxonomy" id="42236"/>
    <lineage>
        <taxon>Bacteria</taxon>
        <taxon>Bacillati</taxon>
        <taxon>Actinomycetota</taxon>
        <taxon>Actinomycetes</taxon>
        <taxon>Kitasatosporales</taxon>
        <taxon>Streptomycetaceae</taxon>
        <taxon>Streptomyces</taxon>
    </lineage>
</organism>
<evidence type="ECO:0008006" key="5">
    <source>
        <dbReference type="Google" id="ProtNLM"/>
    </source>
</evidence>
<proteinExistence type="inferred from homology"/>
<evidence type="ECO:0000256" key="1">
    <source>
        <dbReference type="ARBA" id="ARBA00010617"/>
    </source>
</evidence>
<dbReference type="GO" id="GO:0016705">
    <property type="term" value="F:oxidoreductase activity, acting on paired donors, with incorporation or reduction of molecular oxygen"/>
    <property type="evidence" value="ECO:0007669"/>
    <property type="project" value="InterPro"/>
</dbReference>